<organism evidence="1 2">
    <name type="scientific">Paracoccus aerius</name>
    <dbReference type="NCBI Taxonomy" id="1915382"/>
    <lineage>
        <taxon>Bacteria</taxon>
        <taxon>Pseudomonadati</taxon>
        <taxon>Pseudomonadota</taxon>
        <taxon>Alphaproteobacteria</taxon>
        <taxon>Rhodobacterales</taxon>
        <taxon>Paracoccaceae</taxon>
        <taxon>Paracoccus</taxon>
    </lineage>
</organism>
<sequence length="230" mass="25717">MADRPILFGGPMVRAILDGRKTQTRRVIKPYDSVLHPFQGGKPSPDLVMVPVPARLGGMMPGPTFRLPYAPGDRLWVREAWRTLHTNDCLAPRHLAADPSKVTFEADPENRNPLWAFGRLRPSMFMPRWASRLTLIVTDVQVQRLHEMTNLDARAEGVVRNNVVDTRVPLPLWSVRGTDAGGPHPHDAFAALWDSLNADRGFGWDANPWVCAVTFTVRKSNIDQLETANG</sequence>
<dbReference type="Proteomes" id="UP000644749">
    <property type="component" value="Unassembled WGS sequence"/>
</dbReference>
<evidence type="ECO:0000313" key="1">
    <source>
        <dbReference type="EMBL" id="MBL3674265.1"/>
    </source>
</evidence>
<name>A0ABS1S6S2_9RHOB</name>
<comment type="caution">
    <text evidence="1">The sequence shown here is derived from an EMBL/GenBank/DDBJ whole genome shotgun (WGS) entry which is preliminary data.</text>
</comment>
<dbReference type="RefSeq" id="WP_191310567.1">
    <property type="nucleotide sequence ID" value="NZ_BNCL01000009.1"/>
</dbReference>
<accession>A0ABS1S6S2</accession>
<gene>
    <name evidence="1" type="ORF">JL111_12280</name>
</gene>
<dbReference type="EMBL" id="JAESHT010000010">
    <property type="protein sequence ID" value="MBL3674265.1"/>
    <property type="molecule type" value="Genomic_DNA"/>
</dbReference>
<keyword evidence="2" id="KW-1185">Reference proteome</keyword>
<protein>
    <submittedName>
        <fullName evidence="1">Uncharacterized protein</fullName>
    </submittedName>
</protein>
<reference evidence="1 2" key="1">
    <citation type="submission" date="2021-01" db="EMBL/GenBank/DDBJ databases">
        <title>011410 draft genome.</title>
        <authorList>
            <person name="Lang L."/>
        </authorList>
    </citation>
    <scope>NUCLEOTIDE SEQUENCE [LARGE SCALE GENOMIC DNA]</scope>
    <source>
        <strain evidence="1 2">KCTC 42845</strain>
    </source>
</reference>
<proteinExistence type="predicted"/>
<evidence type="ECO:0000313" key="2">
    <source>
        <dbReference type="Proteomes" id="UP000644749"/>
    </source>
</evidence>